<dbReference type="EMBL" id="JAGTJR010000036">
    <property type="protein sequence ID" value="KAH7036263.1"/>
    <property type="molecule type" value="Genomic_DNA"/>
</dbReference>
<comment type="caution">
    <text evidence="2">The sequence shown here is derived from an EMBL/GenBank/DDBJ whole genome shotgun (WGS) entry which is preliminary data.</text>
</comment>
<proteinExistence type="predicted"/>
<organism evidence="2 3">
    <name type="scientific">Macrophomina phaseolina</name>
    <dbReference type="NCBI Taxonomy" id="35725"/>
    <lineage>
        <taxon>Eukaryota</taxon>
        <taxon>Fungi</taxon>
        <taxon>Dikarya</taxon>
        <taxon>Ascomycota</taxon>
        <taxon>Pezizomycotina</taxon>
        <taxon>Dothideomycetes</taxon>
        <taxon>Dothideomycetes incertae sedis</taxon>
        <taxon>Botryosphaeriales</taxon>
        <taxon>Botryosphaeriaceae</taxon>
        <taxon>Macrophomina</taxon>
    </lineage>
</organism>
<reference evidence="2 3" key="1">
    <citation type="journal article" date="2021" name="Nat. Commun.">
        <title>Genetic determinants of endophytism in the Arabidopsis root mycobiome.</title>
        <authorList>
            <person name="Mesny F."/>
            <person name="Miyauchi S."/>
            <person name="Thiergart T."/>
            <person name="Pickel B."/>
            <person name="Atanasova L."/>
            <person name="Karlsson M."/>
            <person name="Huettel B."/>
            <person name="Barry K.W."/>
            <person name="Haridas S."/>
            <person name="Chen C."/>
            <person name="Bauer D."/>
            <person name="Andreopoulos W."/>
            <person name="Pangilinan J."/>
            <person name="LaButti K."/>
            <person name="Riley R."/>
            <person name="Lipzen A."/>
            <person name="Clum A."/>
            <person name="Drula E."/>
            <person name="Henrissat B."/>
            <person name="Kohler A."/>
            <person name="Grigoriev I.V."/>
            <person name="Martin F.M."/>
            <person name="Hacquard S."/>
        </authorList>
    </citation>
    <scope>NUCLEOTIDE SEQUENCE [LARGE SCALE GENOMIC DNA]</scope>
    <source>
        <strain evidence="2 3">MPI-SDFR-AT-0080</strain>
    </source>
</reference>
<evidence type="ECO:0000256" key="1">
    <source>
        <dbReference type="SAM" id="SignalP"/>
    </source>
</evidence>
<feature type="signal peptide" evidence="1">
    <location>
        <begin position="1"/>
        <end position="19"/>
    </location>
</feature>
<gene>
    <name evidence="2" type="ORF">B0J12DRAFT_268953</name>
</gene>
<feature type="chain" id="PRO_5047402123" evidence="1">
    <location>
        <begin position="20"/>
        <end position="75"/>
    </location>
</feature>
<name>A0ABQ8FY83_9PEZI</name>
<dbReference type="Proteomes" id="UP000774617">
    <property type="component" value="Unassembled WGS sequence"/>
</dbReference>
<sequence length="75" mass="8485">MRVALLLLRVCLLLRPLLAAVLAWVRGRGGERWLERRESAGPGVERRRAEGDATISLAFNRATASRDGFKLQERR</sequence>
<accession>A0ABQ8FY83</accession>
<keyword evidence="3" id="KW-1185">Reference proteome</keyword>
<protein>
    <submittedName>
        <fullName evidence="2">Uncharacterized protein</fullName>
    </submittedName>
</protein>
<evidence type="ECO:0000313" key="2">
    <source>
        <dbReference type="EMBL" id="KAH7036263.1"/>
    </source>
</evidence>
<keyword evidence="1" id="KW-0732">Signal</keyword>
<evidence type="ECO:0000313" key="3">
    <source>
        <dbReference type="Proteomes" id="UP000774617"/>
    </source>
</evidence>